<protein>
    <submittedName>
        <fullName evidence="4">SpoIID/LytB domain-containing protein</fullName>
    </submittedName>
</protein>
<dbReference type="GO" id="GO:0030288">
    <property type="term" value="C:outer membrane-bounded periplasmic space"/>
    <property type="evidence" value="ECO:0007669"/>
    <property type="project" value="TreeGrafter"/>
</dbReference>
<dbReference type="PANTHER" id="PTHR30032">
    <property type="entry name" value="N-ACETYLMURAMOYL-L-ALANINE AMIDASE-RELATED"/>
    <property type="match status" value="1"/>
</dbReference>
<evidence type="ECO:0000259" key="3">
    <source>
        <dbReference type="Pfam" id="PF08486"/>
    </source>
</evidence>
<dbReference type="OrthoDB" id="9794671at2"/>
<dbReference type="Pfam" id="PF05036">
    <property type="entry name" value="SPOR"/>
    <property type="match status" value="1"/>
</dbReference>
<dbReference type="InterPro" id="IPR051922">
    <property type="entry name" value="Bact_Sporulation_Assoc"/>
</dbReference>
<feature type="chain" id="PRO_5017239999" evidence="1">
    <location>
        <begin position="32"/>
        <end position="705"/>
    </location>
</feature>
<proteinExistence type="predicted"/>
<dbReference type="InterPro" id="IPR013693">
    <property type="entry name" value="SpoIID/LytB_N"/>
</dbReference>
<feature type="domain" description="Sporulation stage II protein D amidase enhancer LytB N-terminal" evidence="3">
    <location>
        <begin position="313"/>
        <end position="401"/>
    </location>
</feature>
<sequence length="705" mass="74486">MTFKASWKRLSLSIAALLVLVSTLSVQPSRAAVPALDTIRVAMFLQLPGKYESLTAAATLQSAGGIKIGTRGPAGTSEWFTVEANRSVRFAVDDYKVKLIETANFANAWSVYQHVQSARGMGYISSVSKNGGTLYQVFEGTYGSAQESAAALGRWNADAKLTGLLGGFKPAQHGPLRLESPALESKAAAQTLAASIGGAGLDAYVAVRAGAKGAVYSVMVGGASTADELKTLQAAAAKAPSGASLKPADTASPYLLIRADHGVSGKADSALELYAFPAGDMKVWAAPGGAQPIGLTERSNRTYRGSFELSAFNGKLAVINELPFEQYLYSVVAVEMYTSWPIEALKAQAVAARSYALNKGFGFQIAHVVDTTLSQAYYGTGVEKSSSTEAVEATKGEVALYNGKVIETVYSSNGGGMTADARDVWKNEIPYLQSVPSPDSSAEAGLQSWYRVVLPSGLVGYVREDLVKDTGQKTAAGSRILEMTTDGTNIRRHPAIQDAIPVIAQVQRGSRVIELEKVIQSNPMNWVRGPFTGDELLKAINARVNPKLTGTVTSVEVSARGISGRATEMSVNGTKVVLSSPDSIRSTFGVGESLPSTLFNVEETGKVVVQGAGGAQSTKTDGQRPLYVMGADGKSTSYTQNYMYVLDGDGDIRAATKDPAFSFAGTGFGHGVGMSQYGALSLAQQGYDYQYILKYYYKGITIAKE</sequence>
<evidence type="ECO:0000256" key="1">
    <source>
        <dbReference type="SAM" id="SignalP"/>
    </source>
</evidence>
<dbReference type="InterPro" id="IPR007730">
    <property type="entry name" value="SPOR-like_dom"/>
</dbReference>
<keyword evidence="1" id="KW-0732">Signal</keyword>
<dbReference type="GO" id="GO:0042834">
    <property type="term" value="F:peptidoglycan binding"/>
    <property type="evidence" value="ECO:0007669"/>
    <property type="project" value="InterPro"/>
</dbReference>
<feature type="signal peptide" evidence="1">
    <location>
        <begin position="1"/>
        <end position="31"/>
    </location>
</feature>
<feature type="domain" description="SPOR" evidence="2">
    <location>
        <begin position="182"/>
        <end position="237"/>
    </location>
</feature>
<dbReference type="PANTHER" id="PTHR30032:SF4">
    <property type="entry name" value="AMIDASE ENHANCER"/>
    <property type="match status" value="1"/>
</dbReference>
<dbReference type="AlphaFoldDB" id="A0A3A6PM06"/>
<dbReference type="RefSeq" id="WP_120107806.1">
    <property type="nucleotide sequence ID" value="NZ_QXQB01000001.1"/>
</dbReference>
<dbReference type="GO" id="GO:0030435">
    <property type="term" value="P:sporulation resulting in formation of a cellular spore"/>
    <property type="evidence" value="ECO:0007669"/>
    <property type="project" value="InterPro"/>
</dbReference>
<keyword evidence="5" id="KW-1185">Reference proteome</keyword>
<dbReference type="Proteomes" id="UP000267798">
    <property type="component" value="Unassembled WGS sequence"/>
</dbReference>
<gene>
    <name evidence="4" type="ORF">D3P09_05340</name>
</gene>
<reference evidence="4 5" key="1">
    <citation type="submission" date="2018-09" db="EMBL/GenBank/DDBJ databases">
        <title>Paenibacillus aracenensis nov. sp. isolated from a cave in southern Spain.</title>
        <authorList>
            <person name="Jurado V."/>
            <person name="Gutierrez-Patricio S."/>
            <person name="Gonzalez-Pimentel J.L."/>
            <person name="Miller A.Z."/>
            <person name="Laiz L."/>
            <person name="Saiz-Jimenez C."/>
        </authorList>
    </citation>
    <scope>NUCLEOTIDE SEQUENCE [LARGE SCALE GENOMIC DNA]</scope>
    <source>
        <strain evidence="4 5">JCM 19203</strain>
    </source>
</reference>
<comment type="caution">
    <text evidence="4">The sequence shown here is derived from an EMBL/GenBank/DDBJ whole genome shotgun (WGS) entry which is preliminary data.</text>
</comment>
<evidence type="ECO:0000313" key="4">
    <source>
        <dbReference type="EMBL" id="RJX41400.1"/>
    </source>
</evidence>
<name>A0A3A6PM06_9BACL</name>
<dbReference type="EMBL" id="QXQB01000001">
    <property type="protein sequence ID" value="RJX41400.1"/>
    <property type="molecule type" value="Genomic_DNA"/>
</dbReference>
<accession>A0A3A6PM06</accession>
<evidence type="ECO:0000313" key="5">
    <source>
        <dbReference type="Proteomes" id="UP000267798"/>
    </source>
</evidence>
<evidence type="ECO:0000259" key="2">
    <source>
        <dbReference type="Pfam" id="PF05036"/>
    </source>
</evidence>
<dbReference type="InterPro" id="IPR013486">
    <property type="entry name" value="SpoIID/LytB"/>
</dbReference>
<organism evidence="4 5">
    <name type="scientific">Paenibacillus pinisoli</name>
    <dbReference type="NCBI Taxonomy" id="1276110"/>
    <lineage>
        <taxon>Bacteria</taxon>
        <taxon>Bacillati</taxon>
        <taxon>Bacillota</taxon>
        <taxon>Bacilli</taxon>
        <taxon>Bacillales</taxon>
        <taxon>Paenibacillaceae</taxon>
        <taxon>Paenibacillus</taxon>
    </lineage>
</organism>
<dbReference type="NCBIfam" id="TIGR02669">
    <property type="entry name" value="SpoIID_LytB"/>
    <property type="match status" value="1"/>
</dbReference>
<dbReference type="Pfam" id="PF08486">
    <property type="entry name" value="SpoIID"/>
    <property type="match status" value="1"/>
</dbReference>